<protein>
    <submittedName>
        <fullName evidence="2">Uncharacterized protein</fullName>
    </submittedName>
</protein>
<dbReference type="EMBL" id="FN668638">
    <property type="protein sequence ID" value="CBK19571.2"/>
    <property type="molecule type" value="Genomic_DNA"/>
</dbReference>
<accession>D8LUT2</accession>
<dbReference type="AlphaFoldDB" id="D8LUT2"/>
<dbReference type="Proteomes" id="UP000008312">
    <property type="component" value="Unassembled WGS sequence"/>
</dbReference>
<sequence length="109" mass="12426">MHEVRGVVDEEKGFRTVETHRADRFLRNVKNSADFCTFLRFSRSEPLSSRRANSASFWISRWVLGRAREAPMKRLVVRRSVSTSSFASTLGESSNRDSTSLGRASLCIR</sequence>
<name>D8LUT2_BLAHO</name>
<feature type="region of interest" description="Disordered" evidence="1">
    <location>
        <begin position="82"/>
        <end position="109"/>
    </location>
</feature>
<proteinExistence type="predicted"/>
<evidence type="ECO:0000313" key="2">
    <source>
        <dbReference type="EMBL" id="CBK19571.2"/>
    </source>
</evidence>
<keyword evidence="3" id="KW-1185">Reference proteome</keyword>
<gene>
    <name evidence="2" type="ORF">GSBLH_T00000033001</name>
</gene>
<reference evidence="2" key="1">
    <citation type="submission" date="2010-02" db="EMBL/GenBank/DDBJ databases">
        <title>Sequencing and annotation of the Blastocystis hominis genome.</title>
        <authorList>
            <person name="Wincker P."/>
        </authorList>
    </citation>
    <scope>NUCLEOTIDE SEQUENCE</scope>
    <source>
        <strain evidence="2">Singapore isolate B</strain>
    </source>
</reference>
<dbReference type="RefSeq" id="XP_012893619.1">
    <property type="nucleotide sequence ID" value="XM_013038165.1"/>
</dbReference>
<dbReference type="InParanoid" id="D8LUT2"/>
<organism evidence="2">
    <name type="scientific">Blastocystis hominis</name>
    <dbReference type="NCBI Taxonomy" id="12968"/>
    <lineage>
        <taxon>Eukaryota</taxon>
        <taxon>Sar</taxon>
        <taxon>Stramenopiles</taxon>
        <taxon>Bigyra</taxon>
        <taxon>Opalozoa</taxon>
        <taxon>Opalinata</taxon>
        <taxon>Blastocystidae</taxon>
        <taxon>Blastocystis</taxon>
    </lineage>
</organism>
<dbReference type="GeneID" id="24917355"/>
<feature type="compositionally biased region" description="Polar residues" evidence="1">
    <location>
        <begin position="86"/>
        <end position="102"/>
    </location>
</feature>
<evidence type="ECO:0000313" key="3">
    <source>
        <dbReference type="Proteomes" id="UP000008312"/>
    </source>
</evidence>
<evidence type="ECO:0000256" key="1">
    <source>
        <dbReference type="SAM" id="MobiDB-lite"/>
    </source>
</evidence>